<proteinExistence type="inferred from homology"/>
<dbReference type="GO" id="GO:0043113">
    <property type="term" value="P:receptor clustering"/>
    <property type="evidence" value="ECO:0000318"/>
    <property type="project" value="GO_Central"/>
</dbReference>
<comment type="similarity">
    <text evidence="1">Belongs to the LAP (LRR and PDZ) protein family.</text>
</comment>
<dbReference type="InParanoid" id="A0A2I3RB67"/>
<feature type="region of interest" description="Disordered" evidence="4">
    <location>
        <begin position="866"/>
        <end position="894"/>
    </location>
</feature>
<dbReference type="SMART" id="SM00364">
    <property type="entry name" value="LRR_BAC"/>
    <property type="match status" value="10"/>
</dbReference>
<dbReference type="Pfam" id="PF23598">
    <property type="entry name" value="LRR_14"/>
    <property type="match status" value="1"/>
</dbReference>
<evidence type="ECO:0000259" key="5">
    <source>
        <dbReference type="PROSITE" id="PS50106"/>
    </source>
</evidence>
<sequence>MLKCIPLWRCNRHVESVDKRHCSLQAVPEEIYRYSRSLEELLLDANQLRELPKPFFRLLNLRKLGLSDNEIQRLPPEVANFMQLVELDVSRNDIPEIPESIKFCKALEIADFSGNPLSRWVAACGGVAPGLSFSLANLVTLELRENLLKSLPASLSFLVKLEQLDLGGNDLEVLPDTLGALPNLRELWLDRNQLSALPPELGNLRRLVCLDVSENRLEELPAELGGLVLLTDLLLSQNLLRRLPDGIGQLKQLSILKVDQNRLCEVTEAIGDCENLSELILTENLLMALPRSLGKLTKLTNLNVDRNHLEALPPEIGGCVALSVLSLRDNRLAVLPPELAHTAELHVLDVAGNRLQSLPFALTHLNLKALWLAENQAQPMLRFQTEDDARTGEKVLTCYLLPQQPPPSLEDAGQQGSLSETWSDAPPSRVSVIQFLEAPIGDEDAEEAAAEKRGLQRRATPHPSELKVMKRSIEGRRSDACPCQPDSGSPLSAEEEKRLSAESGLSEDSRPSASTVSEAEPEGPSAEAQGGSQQEATTAGGEDTEEDYQEPTVHFAEDALLPGDDREIEEGQPEAPWTLPGGRQRLIRKDTPHYKKHFKISKLPQPEAVVALLQGMQPDGEGPVAPGGWHNGPHAPWGSPREEEEEEEEEENRAEEEEASTEEEDKEGAVVSAPSVKGVSFDQANNLLIEPARIEEEELTLTILRQTGGLGISIAGGKGSTPYKGDDEGIFISRVSEEGPAARAGVRVGDKLLEVNGVALQGAEHHEAVEALRGAGTAVQMRVWRERMVEPENAVTITPLRPEDDYSPRERRGGGLRLPLLPPESPGPLRQRHVACLARSERGLGFSIAGGKGSTPYRAGDAVRLGPRAGEGCSRADSRTPASPAALPASPSPAGHLRLPHCRGRCCSPRGHTAGWRPRPLCEWGWGPAPPTHAPCPAPPTHAPCPAPRPLSSPALGPP</sequence>
<dbReference type="Gene3D" id="3.80.10.10">
    <property type="entry name" value="Ribonuclease Inhibitor"/>
    <property type="match status" value="2"/>
</dbReference>
<keyword evidence="2" id="KW-0433">Leucine-rich repeat</keyword>
<dbReference type="GO" id="GO:0098887">
    <property type="term" value="P:neurotransmitter receptor transport, endosome to postsynaptic membrane"/>
    <property type="evidence" value="ECO:0000318"/>
    <property type="project" value="GO_Central"/>
</dbReference>
<dbReference type="Gene3D" id="2.30.42.10">
    <property type="match status" value="1"/>
</dbReference>
<dbReference type="SUPFAM" id="SSF50156">
    <property type="entry name" value="PDZ domain-like"/>
    <property type="match status" value="1"/>
</dbReference>
<dbReference type="InterPro" id="IPR055414">
    <property type="entry name" value="LRR_R13L4/SHOC2-like"/>
</dbReference>
<dbReference type="FunFam" id="2.30.42.10:FF:000041">
    <property type="entry name" value="protein scribble homolog isoform X1"/>
    <property type="match status" value="1"/>
</dbReference>
<dbReference type="GO" id="GO:0005912">
    <property type="term" value="C:adherens junction"/>
    <property type="evidence" value="ECO:0000318"/>
    <property type="project" value="GO_Central"/>
</dbReference>
<dbReference type="InterPro" id="IPR036034">
    <property type="entry name" value="PDZ_sf"/>
</dbReference>
<evidence type="ECO:0000256" key="3">
    <source>
        <dbReference type="ARBA" id="ARBA00022737"/>
    </source>
</evidence>
<dbReference type="Pfam" id="PF00595">
    <property type="entry name" value="PDZ"/>
    <property type="match status" value="1"/>
</dbReference>
<feature type="compositionally biased region" description="Basic and acidic residues" evidence="4">
    <location>
        <begin position="464"/>
        <end position="479"/>
    </location>
</feature>
<evidence type="ECO:0000313" key="7">
    <source>
        <dbReference type="Proteomes" id="UP000002277"/>
    </source>
</evidence>
<reference evidence="6" key="2">
    <citation type="submission" date="2025-09" db="UniProtKB">
        <authorList>
            <consortium name="Ensembl"/>
        </authorList>
    </citation>
    <scope>IDENTIFICATION</scope>
</reference>
<feature type="region of interest" description="Disordered" evidence="4">
    <location>
        <begin position="444"/>
        <end position="585"/>
    </location>
</feature>
<dbReference type="GO" id="GO:0016477">
    <property type="term" value="P:cell migration"/>
    <property type="evidence" value="ECO:0000318"/>
    <property type="project" value="GO_Central"/>
</dbReference>
<evidence type="ECO:0000313" key="6">
    <source>
        <dbReference type="Ensembl" id="ENSPTRP00000061865.1"/>
    </source>
</evidence>
<dbReference type="GO" id="GO:0014069">
    <property type="term" value="C:postsynaptic density"/>
    <property type="evidence" value="ECO:0000318"/>
    <property type="project" value="GO_Central"/>
</dbReference>
<accession>A0A2I3RB67</accession>
<dbReference type="InterPro" id="IPR050614">
    <property type="entry name" value="Synaptic_Scaffolding_LAP-MAGUK"/>
</dbReference>
<dbReference type="GO" id="GO:0098609">
    <property type="term" value="P:cell-cell adhesion"/>
    <property type="evidence" value="ECO:0000318"/>
    <property type="project" value="GO_Central"/>
</dbReference>
<dbReference type="PROSITE" id="PS51450">
    <property type="entry name" value="LRR"/>
    <property type="match status" value="3"/>
</dbReference>
<evidence type="ECO:0000256" key="4">
    <source>
        <dbReference type="SAM" id="MobiDB-lite"/>
    </source>
</evidence>
<feature type="compositionally biased region" description="Low complexity" evidence="4">
    <location>
        <begin position="881"/>
        <end position="894"/>
    </location>
</feature>
<dbReference type="InterPro" id="IPR032675">
    <property type="entry name" value="LRR_dom_sf"/>
</dbReference>
<feature type="region of interest" description="Disordered" evidence="4">
    <location>
        <begin position="402"/>
        <end position="425"/>
    </location>
</feature>
<feature type="compositionally biased region" description="Basic and acidic residues" evidence="4">
    <location>
        <begin position="801"/>
        <end position="813"/>
    </location>
</feature>
<dbReference type="GO" id="GO:0045197">
    <property type="term" value="P:establishment or maintenance of epithelial cell apical/basal polarity"/>
    <property type="evidence" value="ECO:0000318"/>
    <property type="project" value="GO_Central"/>
</dbReference>
<keyword evidence="3" id="KW-0677">Repeat</keyword>
<dbReference type="SUPFAM" id="SSF52047">
    <property type="entry name" value="RNI-like"/>
    <property type="match status" value="1"/>
</dbReference>
<dbReference type="Bgee" id="ENSPTRG00000043504">
    <property type="expression patterns" value="Expressed in fibroblast and 7 other cell types or tissues"/>
</dbReference>
<dbReference type="SMART" id="SM00369">
    <property type="entry name" value="LRR_TYP"/>
    <property type="match status" value="10"/>
</dbReference>
<dbReference type="CDD" id="cd06704">
    <property type="entry name" value="PDZ1_Scribble-like"/>
    <property type="match status" value="1"/>
</dbReference>
<dbReference type="OMA" id="VESMENH"/>
<dbReference type="AlphaFoldDB" id="A0A2I3RB67"/>
<dbReference type="PROSITE" id="PS50106">
    <property type="entry name" value="PDZ"/>
    <property type="match status" value="1"/>
</dbReference>
<name>A0A2I3RB67_PANTR</name>
<feature type="region of interest" description="Disordered" evidence="4">
    <location>
        <begin position="799"/>
        <end position="827"/>
    </location>
</feature>
<dbReference type="PANTHER" id="PTHR23119">
    <property type="entry name" value="DISCS LARGE"/>
    <property type="match status" value="1"/>
</dbReference>
<dbReference type="FunFam" id="3.80.10.10:FF:000338">
    <property type="entry name" value="protein scribble homolog isoform X12"/>
    <property type="match status" value="1"/>
</dbReference>
<protein>
    <submittedName>
        <fullName evidence="6">Scribble planar cell polarity protein</fullName>
    </submittedName>
</protein>
<dbReference type="SMART" id="SM00228">
    <property type="entry name" value="PDZ"/>
    <property type="match status" value="1"/>
</dbReference>
<dbReference type="Pfam" id="PF13855">
    <property type="entry name" value="LRR_8"/>
    <property type="match status" value="2"/>
</dbReference>
<dbReference type="Ensembl" id="ENSPTRT00000105595.1">
    <property type="protein sequence ID" value="ENSPTRP00000061865.1"/>
    <property type="gene ID" value="ENSPTRG00000043504.1"/>
</dbReference>
<dbReference type="InterPro" id="IPR003591">
    <property type="entry name" value="Leu-rich_rpt_typical-subtyp"/>
</dbReference>
<dbReference type="FunFam" id="3.80.10.10:FF:000072">
    <property type="entry name" value="protein scribble homolog isoform X1"/>
    <property type="match status" value="1"/>
</dbReference>
<feature type="compositionally biased region" description="Acidic residues" evidence="4">
    <location>
        <begin position="642"/>
        <end position="666"/>
    </location>
</feature>
<evidence type="ECO:0000256" key="2">
    <source>
        <dbReference type="ARBA" id="ARBA00022614"/>
    </source>
</evidence>
<feature type="region of interest" description="Disordered" evidence="4">
    <location>
        <begin position="615"/>
        <end position="673"/>
    </location>
</feature>
<feature type="compositionally biased region" description="Low complexity" evidence="4">
    <location>
        <begin position="522"/>
        <end position="541"/>
    </location>
</feature>
<dbReference type="GO" id="GO:0016323">
    <property type="term" value="C:basolateral plasma membrane"/>
    <property type="evidence" value="ECO:0000318"/>
    <property type="project" value="GO_Central"/>
</dbReference>
<evidence type="ECO:0000256" key="1">
    <source>
        <dbReference type="ARBA" id="ARBA00007772"/>
    </source>
</evidence>
<keyword evidence="7" id="KW-1185">Reference proteome</keyword>
<organism evidence="6 7">
    <name type="scientific">Pan troglodytes</name>
    <name type="common">Chimpanzee</name>
    <dbReference type="NCBI Taxonomy" id="9598"/>
    <lineage>
        <taxon>Eukaryota</taxon>
        <taxon>Metazoa</taxon>
        <taxon>Chordata</taxon>
        <taxon>Craniata</taxon>
        <taxon>Vertebrata</taxon>
        <taxon>Euteleostomi</taxon>
        <taxon>Mammalia</taxon>
        <taxon>Eutheria</taxon>
        <taxon>Euarchontoglires</taxon>
        <taxon>Primates</taxon>
        <taxon>Haplorrhini</taxon>
        <taxon>Catarrhini</taxon>
        <taxon>Hominidae</taxon>
        <taxon>Pan</taxon>
    </lineage>
</organism>
<dbReference type="InterPro" id="IPR001478">
    <property type="entry name" value="PDZ"/>
</dbReference>
<dbReference type="GeneTree" id="ENSGT00940000154025"/>
<dbReference type="PANTHER" id="PTHR23119:SF57">
    <property type="entry name" value="PROTEIN SCRIBBLE HOMOLOG"/>
    <property type="match status" value="1"/>
</dbReference>
<feature type="domain" description="PDZ" evidence="5">
    <location>
        <begin position="700"/>
        <end position="787"/>
    </location>
</feature>
<dbReference type="InterPro" id="IPR001611">
    <property type="entry name" value="Leu-rich_rpt"/>
</dbReference>
<dbReference type="GO" id="GO:0019901">
    <property type="term" value="F:protein kinase binding"/>
    <property type="evidence" value="ECO:0000318"/>
    <property type="project" value="GO_Central"/>
</dbReference>
<dbReference type="Proteomes" id="UP000002277">
    <property type="component" value="Unplaced"/>
</dbReference>
<reference evidence="6" key="1">
    <citation type="submission" date="2025-08" db="UniProtKB">
        <authorList>
            <consortium name="Ensembl"/>
        </authorList>
    </citation>
    <scope>IDENTIFICATION</scope>
</reference>
<gene>
    <name evidence="6" type="primary">SCRIB</name>
</gene>
<feature type="region of interest" description="Disordered" evidence="4">
    <location>
        <begin position="933"/>
        <end position="959"/>
    </location>
</feature>